<dbReference type="InterPro" id="IPR050373">
    <property type="entry name" value="Fibrinogen_C-term_domain"/>
</dbReference>
<protein>
    <recommendedName>
        <fullName evidence="1">Fibrinogen C-terminal domain-containing protein</fullName>
    </recommendedName>
</protein>
<organism evidence="2 3">
    <name type="scientific">Staurois parvus</name>
    <dbReference type="NCBI Taxonomy" id="386267"/>
    <lineage>
        <taxon>Eukaryota</taxon>
        <taxon>Metazoa</taxon>
        <taxon>Chordata</taxon>
        <taxon>Craniata</taxon>
        <taxon>Vertebrata</taxon>
        <taxon>Euteleostomi</taxon>
        <taxon>Amphibia</taxon>
        <taxon>Batrachia</taxon>
        <taxon>Anura</taxon>
        <taxon>Neobatrachia</taxon>
        <taxon>Ranoidea</taxon>
        <taxon>Ranidae</taxon>
        <taxon>Staurois</taxon>
    </lineage>
</organism>
<dbReference type="PANTHER" id="PTHR19143">
    <property type="entry name" value="FIBRINOGEN/TENASCIN/ANGIOPOEITIN"/>
    <property type="match status" value="1"/>
</dbReference>
<dbReference type="EMBL" id="CATNWA010008776">
    <property type="protein sequence ID" value="CAI9556780.1"/>
    <property type="molecule type" value="Genomic_DNA"/>
</dbReference>
<name>A0ABN9C9N4_9NEOB</name>
<dbReference type="InterPro" id="IPR014716">
    <property type="entry name" value="Fibrinogen_a/b/g_C_1"/>
</dbReference>
<dbReference type="Proteomes" id="UP001162483">
    <property type="component" value="Unassembled WGS sequence"/>
</dbReference>
<proteinExistence type="predicted"/>
<dbReference type="Pfam" id="PF00147">
    <property type="entry name" value="Fibrinogen_C"/>
    <property type="match status" value="1"/>
</dbReference>
<feature type="domain" description="Fibrinogen C-terminal" evidence="1">
    <location>
        <begin position="1"/>
        <end position="207"/>
    </location>
</feature>
<sequence length="209" mass="24137">LGFPRDCDKLPKESPSGVYVIKPHTSPPLVVYCHVDEDGKGWTVIQKNSHKTELTWHESWTTYKYGFGNVMEDYWLGNEYIHLLTSQKVYMVRFLLKDKAEKEWHADYDIFSLDKEVNGYTLRLGRHSGTAGDFLATFDSNIIHDNMKFSTKDKDQDRSSSNCAASYSGWWYDNCHLVMLNGKSYIYWKNVCTGDCAQSMIMIRPTGIC</sequence>
<dbReference type="PROSITE" id="PS51406">
    <property type="entry name" value="FIBRINOGEN_C_2"/>
    <property type="match status" value="1"/>
</dbReference>
<evidence type="ECO:0000259" key="1">
    <source>
        <dbReference type="PROSITE" id="PS51406"/>
    </source>
</evidence>
<dbReference type="PANTHER" id="PTHR19143:SF428">
    <property type="entry name" value="ANGIOPOIETIN-RELATED PROTEIN 1-LIKE-RELATED"/>
    <property type="match status" value="1"/>
</dbReference>
<keyword evidence="3" id="KW-1185">Reference proteome</keyword>
<gene>
    <name evidence="2" type="ORF">SPARVUS_LOCUS4590123</name>
</gene>
<feature type="non-terminal residue" evidence="2">
    <location>
        <position position="1"/>
    </location>
</feature>
<accession>A0ABN9C9N4</accession>
<dbReference type="SUPFAM" id="SSF56496">
    <property type="entry name" value="Fibrinogen C-terminal domain-like"/>
    <property type="match status" value="1"/>
</dbReference>
<dbReference type="Gene3D" id="3.90.215.10">
    <property type="entry name" value="Gamma Fibrinogen, chain A, domain 1"/>
    <property type="match status" value="1"/>
</dbReference>
<dbReference type="InterPro" id="IPR036056">
    <property type="entry name" value="Fibrinogen-like_C"/>
</dbReference>
<dbReference type="InterPro" id="IPR002181">
    <property type="entry name" value="Fibrinogen_a/b/g_C_dom"/>
</dbReference>
<dbReference type="SMART" id="SM00186">
    <property type="entry name" value="FBG"/>
    <property type="match status" value="1"/>
</dbReference>
<evidence type="ECO:0000313" key="2">
    <source>
        <dbReference type="EMBL" id="CAI9556780.1"/>
    </source>
</evidence>
<comment type="caution">
    <text evidence="2">The sequence shown here is derived from an EMBL/GenBank/DDBJ whole genome shotgun (WGS) entry which is preliminary data.</text>
</comment>
<dbReference type="CDD" id="cd00087">
    <property type="entry name" value="FReD"/>
    <property type="match status" value="1"/>
</dbReference>
<reference evidence="2" key="1">
    <citation type="submission" date="2023-05" db="EMBL/GenBank/DDBJ databases">
        <authorList>
            <person name="Stuckert A."/>
        </authorList>
    </citation>
    <scope>NUCLEOTIDE SEQUENCE</scope>
</reference>
<evidence type="ECO:0000313" key="3">
    <source>
        <dbReference type="Proteomes" id="UP001162483"/>
    </source>
</evidence>